<proteinExistence type="predicted"/>
<dbReference type="EMBL" id="CM023491">
    <property type="protein sequence ID" value="KAH6941804.1"/>
    <property type="molecule type" value="Genomic_DNA"/>
</dbReference>
<keyword evidence="2" id="KW-1185">Reference proteome</keyword>
<protein>
    <submittedName>
        <fullName evidence="1">Uncharacterized protein</fullName>
    </submittedName>
</protein>
<gene>
    <name evidence="1" type="ORF">HPB50_023610</name>
</gene>
<evidence type="ECO:0000313" key="1">
    <source>
        <dbReference type="EMBL" id="KAH6941804.1"/>
    </source>
</evidence>
<evidence type="ECO:0000313" key="2">
    <source>
        <dbReference type="Proteomes" id="UP000821845"/>
    </source>
</evidence>
<reference evidence="1" key="1">
    <citation type="submission" date="2020-05" db="EMBL/GenBank/DDBJ databases">
        <title>Large-scale comparative analyses of tick genomes elucidate their genetic diversity and vector capacities.</title>
        <authorList>
            <person name="Jia N."/>
            <person name="Wang J."/>
            <person name="Shi W."/>
            <person name="Du L."/>
            <person name="Sun Y."/>
            <person name="Zhan W."/>
            <person name="Jiang J."/>
            <person name="Wang Q."/>
            <person name="Zhang B."/>
            <person name="Ji P."/>
            <person name="Sakyi L.B."/>
            <person name="Cui X."/>
            <person name="Yuan T."/>
            <person name="Jiang B."/>
            <person name="Yang W."/>
            <person name="Lam T.T.-Y."/>
            <person name="Chang Q."/>
            <person name="Ding S."/>
            <person name="Wang X."/>
            <person name="Zhu J."/>
            <person name="Ruan X."/>
            <person name="Zhao L."/>
            <person name="Wei J."/>
            <person name="Que T."/>
            <person name="Du C."/>
            <person name="Cheng J."/>
            <person name="Dai P."/>
            <person name="Han X."/>
            <person name="Huang E."/>
            <person name="Gao Y."/>
            <person name="Liu J."/>
            <person name="Shao H."/>
            <person name="Ye R."/>
            <person name="Li L."/>
            <person name="Wei W."/>
            <person name="Wang X."/>
            <person name="Wang C."/>
            <person name="Yang T."/>
            <person name="Huo Q."/>
            <person name="Li W."/>
            <person name="Guo W."/>
            <person name="Chen H."/>
            <person name="Zhou L."/>
            <person name="Ni X."/>
            <person name="Tian J."/>
            <person name="Zhou Y."/>
            <person name="Sheng Y."/>
            <person name="Liu T."/>
            <person name="Pan Y."/>
            <person name="Xia L."/>
            <person name="Li J."/>
            <person name="Zhao F."/>
            <person name="Cao W."/>
        </authorList>
    </citation>
    <scope>NUCLEOTIDE SEQUENCE</scope>
    <source>
        <strain evidence="1">Hyas-2018</strain>
    </source>
</reference>
<comment type="caution">
    <text evidence="1">The sequence shown here is derived from an EMBL/GenBank/DDBJ whole genome shotgun (WGS) entry which is preliminary data.</text>
</comment>
<name>A0ACB7T6M7_HYAAI</name>
<sequence>MPLLSMDKAYDDEVPTQRCLAEFYADAPPGVAPDERRIATVHAVVMGQPTPGACSSPRTSRWPHLPEPAGHYGRAALNPCTLATLAVCIQSMLDDSAWQHVVLGFWASFLEGPFTTALRDQLLVKFSKNFENCEKVAQGESVEGQGRLLSWLGVENNFLSLPRTTSSTSGMRCVARCPELVAAGLCPGRAAGRHCHGVHGIVYHGTVGQRKASEAFALRSDGGGRDSAARYTKGGTGIRERTEPNGESATACACDPAADGQGIYVRGSLCPGQRRGIQSARMQRYAGGTIQRNLSRRIGELSPLQTRIEATVAASLLRSLKACLRADRAGLPLSLL</sequence>
<accession>A0ACB7T6M7</accession>
<organism evidence="1 2">
    <name type="scientific">Hyalomma asiaticum</name>
    <name type="common">Tick</name>
    <dbReference type="NCBI Taxonomy" id="266040"/>
    <lineage>
        <taxon>Eukaryota</taxon>
        <taxon>Metazoa</taxon>
        <taxon>Ecdysozoa</taxon>
        <taxon>Arthropoda</taxon>
        <taxon>Chelicerata</taxon>
        <taxon>Arachnida</taxon>
        <taxon>Acari</taxon>
        <taxon>Parasitiformes</taxon>
        <taxon>Ixodida</taxon>
        <taxon>Ixodoidea</taxon>
        <taxon>Ixodidae</taxon>
        <taxon>Hyalomminae</taxon>
        <taxon>Hyalomma</taxon>
    </lineage>
</organism>
<dbReference type="Proteomes" id="UP000821845">
    <property type="component" value="Chromosome 11"/>
</dbReference>